<gene>
    <name evidence="1" type="ORF">WN51_01685</name>
</gene>
<protein>
    <submittedName>
        <fullName evidence="1">Uncharacterized protein</fullName>
    </submittedName>
</protein>
<evidence type="ECO:0000313" key="2">
    <source>
        <dbReference type="Proteomes" id="UP000053105"/>
    </source>
</evidence>
<accession>A0A0N0BE63</accession>
<dbReference type="EMBL" id="KQ435840">
    <property type="protein sequence ID" value="KOX71412.1"/>
    <property type="molecule type" value="Genomic_DNA"/>
</dbReference>
<proteinExistence type="predicted"/>
<organism evidence="1 2">
    <name type="scientific">Melipona quadrifasciata</name>
    <dbReference type="NCBI Taxonomy" id="166423"/>
    <lineage>
        <taxon>Eukaryota</taxon>
        <taxon>Metazoa</taxon>
        <taxon>Ecdysozoa</taxon>
        <taxon>Arthropoda</taxon>
        <taxon>Hexapoda</taxon>
        <taxon>Insecta</taxon>
        <taxon>Pterygota</taxon>
        <taxon>Neoptera</taxon>
        <taxon>Endopterygota</taxon>
        <taxon>Hymenoptera</taxon>
        <taxon>Apocrita</taxon>
        <taxon>Aculeata</taxon>
        <taxon>Apoidea</taxon>
        <taxon>Anthophila</taxon>
        <taxon>Apidae</taxon>
        <taxon>Melipona</taxon>
    </lineage>
</organism>
<name>A0A0N0BE63_9HYME</name>
<keyword evidence="2" id="KW-1185">Reference proteome</keyword>
<dbReference type="Proteomes" id="UP000053105">
    <property type="component" value="Unassembled WGS sequence"/>
</dbReference>
<dbReference type="AlphaFoldDB" id="A0A0N0BE63"/>
<evidence type="ECO:0000313" key="1">
    <source>
        <dbReference type="EMBL" id="KOX71412.1"/>
    </source>
</evidence>
<reference evidence="1 2" key="1">
    <citation type="submission" date="2015-07" db="EMBL/GenBank/DDBJ databases">
        <title>The genome of Melipona quadrifasciata.</title>
        <authorList>
            <person name="Pan H."/>
            <person name="Kapheim K."/>
        </authorList>
    </citation>
    <scope>NUCLEOTIDE SEQUENCE [LARGE SCALE GENOMIC DNA]</scope>
    <source>
        <strain evidence="1">0111107301</strain>
        <tissue evidence="1">Whole body</tissue>
    </source>
</reference>
<sequence>MVHKAYKEKMNSEFNGTTRYGNEGHADFTYFRDFELTGDFLKNFLILRQAYESLCSGRVVQPVKDWLVDKCASNENLPGFVPFADSFHLVICRPDDFKFHLPALKELEFSFPFGTVCIPPPLNRLSIGSEITSVRFSSEKRSSRLDSCIRRKWHENGAIYDTKVFGQQQMVIIFGTNLNEGDEILEDEDRIYNDKQTATRHVRFKHSPTRKWSIYPRFYDIKVLCELVGGHHCPNELKQRWDGIAIPTVEPNITDNIEIKKNDTTQVMSFFDTVQNFILFKS</sequence>